<evidence type="ECO:0000256" key="2">
    <source>
        <dbReference type="SAM" id="Phobius"/>
    </source>
</evidence>
<comment type="caution">
    <text evidence="4">The sequence shown here is derived from an EMBL/GenBank/DDBJ whole genome shotgun (WGS) entry which is preliminary data.</text>
</comment>
<keyword evidence="2" id="KW-1133">Transmembrane helix</keyword>
<gene>
    <name evidence="4" type="ORF">CWO36_08000</name>
</gene>
<feature type="signal peptide" evidence="3">
    <location>
        <begin position="1"/>
        <end position="25"/>
    </location>
</feature>
<protein>
    <submittedName>
        <fullName evidence="4">Uncharacterized protein</fullName>
    </submittedName>
</protein>
<organism evidence="4 5">
    <name type="scientific">Vibrio splendidus</name>
    <dbReference type="NCBI Taxonomy" id="29497"/>
    <lineage>
        <taxon>Bacteria</taxon>
        <taxon>Pseudomonadati</taxon>
        <taxon>Pseudomonadota</taxon>
        <taxon>Gammaproteobacteria</taxon>
        <taxon>Vibrionales</taxon>
        <taxon>Vibrionaceae</taxon>
        <taxon>Vibrio</taxon>
    </lineage>
</organism>
<evidence type="ECO:0000313" key="5">
    <source>
        <dbReference type="Proteomes" id="UP000244080"/>
    </source>
</evidence>
<feature type="compositionally biased region" description="Basic residues" evidence="1">
    <location>
        <begin position="309"/>
        <end position="318"/>
    </location>
</feature>
<dbReference type="Proteomes" id="UP000244080">
    <property type="component" value="Unassembled WGS sequence"/>
</dbReference>
<feature type="compositionally biased region" description="Basic and acidic residues" evidence="1">
    <location>
        <begin position="291"/>
        <end position="308"/>
    </location>
</feature>
<evidence type="ECO:0000256" key="1">
    <source>
        <dbReference type="SAM" id="MobiDB-lite"/>
    </source>
</evidence>
<feature type="transmembrane region" description="Helical" evidence="2">
    <location>
        <begin position="177"/>
        <end position="195"/>
    </location>
</feature>
<dbReference type="EMBL" id="PIGA01000010">
    <property type="protein sequence ID" value="PTP20459.1"/>
    <property type="molecule type" value="Genomic_DNA"/>
</dbReference>
<evidence type="ECO:0000256" key="3">
    <source>
        <dbReference type="SAM" id="SignalP"/>
    </source>
</evidence>
<keyword evidence="3" id="KW-0732">Signal</keyword>
<accession>A0A2T5EJN6</accession>
<evidence type="ECO:0000313" key="4">
    <source>
        <dbReference type="EMBL" id="PTP20459.1"/>
    </source>
</evidence>
<keyword evidence="2" id="KW-0472">Membrane</keyword>
<dbReference type="AlphaFoldDB" id="A0A2T5EJN6"/>
<keyword evidence="2" id="KW-0812">Transmembrane</keyword>
<sequence>MNLVGKLIGTVMLFGITSLAQLAIAQEDSQRGSELWPGQQGYEEREITFKNRKWRLNKGKESGFYICSGDDPDIRYRYNRAGAFCQKTSTGWKYILGLMDDVEEIKLKDYLHEVTGQYVEVVRTSFNNNDLTVTYVIDASISMPEPARASDVVEGKPDAELTWFGWLERSANTLNSIFFRVVASFFIAVGVVSRLMNRGNTFTLLSYICMGLLLLGFPIIVRIASSYPAALIALPVHIALTAWCTYLDKRQRTDGVLSWERQRLFVGSSPLTRPTAESSRVNRLPELNELREKKESLSESDPKLEVPVKKNKRKVTLE</sequence>
<feature type="transmembrane region" description="Helical" evidence="2">
    <location>
        <begin position="227"/>
        <end position="247"/>
    </location>
</feature>
<name>A0A2T5EJN6_VIBSP</name>
<feature type="transmembrane region" description="Helical" evidence="2">
    <location>
        <begin position="202"/>
        <end position="221"/>
    </location>
</feature>
<dbReference type="RefSeq" id="WP_017086529.1">
    <property type="nucleotide sequence ID" value="NZ_CAWNZY010000002.1"/>
</dbReference>
<proteinExistence type="predicted"/>
<feature type="region of interest" description="Disordered" evidence="1">
    <location>
        <begin position="291"/>
        <end position="318"/>
    </location>
</feature>
<feature type="chain" id="PRO_5015698014" evidence="3">
    <location>
        <begin position="26"/>
        <end position="318"/>
    </location>
</feature>
<reference evidence="4 5" key="1">
    <citation type="submission" date="2017-11" db="EMBL/GenBank/DDBJ databases">
        <title>Population delineation of vibrios coincides with oyster pathogenicity.</title>
        <authorList>
            <person name="Bruto M."/>
            <person name="Labreuche Y."/>
            <person name="James A."/>
            <person name="Piel D."/>
            <person name="Chenivesse S."/>
            <person name="Petton B."/>
            <person name="Polz M.F."/>
            <person name="Le Roux F."/>
        </authorList>
    </citation>
    <scope>NUCLEOTIDE SEQUENCE [LARGE SCALE GENOMIC DNA]</scope>
    <source>
        <strain evidence="4 5">1F_55</strain>
    </source>
</reference>